<feature type="compositionally biased region" description="Low complexity" evidence="4">
    <location>
        <begin position="45"/>
        <end position="62"/>
    </location>
</feature>
<gene>
    <name evidence="6" type="ORF">CLIB1423_04S07052</name>
</gene>
<keyword evidence="7" id="KW-1185">Reference proteome</keyword>
<dbReference type="InterPro" id="IPR000235">
    <property type="entry name" value="Ribosomal_uS7"/>
</dbReference>
<dbReference type="AlphaFoldDB" id="A0A9P0QN69"/>
<evidence type="ECO:0000256" key="3">
    <source>
        <dbReference type="ARBA" id="ARBA00023274"/>
    </source>
</evidence>
<evidence type="ECO:0000313" key="6">
    <source>
        <dbReference type="EMBL" id="CAH2351836.1"/>
    </source>
</evidence>
<reference evidence="6" key="1">
    <citation type="submission" date="2022-03" db="EMBL/GenBank/DDBJ databases">
        <authorList>
            <person name="Legras J.-L."/>
            <person name="Devillers H."/>
            <person name="Grondin C."/>
        </authorList>
    </citation>
    <scope>NUCLEOTIDE SEQUENCE</scope>
    <source>
        <strain evidence="6">CLIB 1423</strain>
    </source>
</reference>
<dbReference type="InterPro" id="IPR036823">
    <property type="entry name" value="Ribosomal_uS7_dom_sf"/>
</dbReference>
<dbReference type="InterPro" id="IPR023798">
    <property type="entry name" value="Ribosomal_uS7_dom"/>
</dbReference>
<keyword evidence="3" id="KW-0687">Ribonucleoprotein</keyword>
<evidence type="ECO:0000256" key="2">
    <source>
        <dbReference type="ARBA" id="ARBA00022980"/>
    </source>
</evidence>
<dbReference type="GO" id="GO:1990904">
    <property type="term" value="C:ribonucleoprotein complex"/>
    <property type="evidence" value="ECO:0007669"/>
    <property type="project" value="UniProtKB-KW"/>
</dbReference>
<accession>A0A9P0QN69</accession>
<dbReference type="Gene3D" id="1.10.455.10">
    <property type="entry name" value="Ribosomal protein S7 domain"/>
    <property type="match status" value="1"/>
</dbReference>
<feature type="domain" description="Small ribosomal subunit protein uS7" evidence="5">
    <location>
        <begin position="147"/>
        <end position="282"/>
    </location>
</feature>
<dbReference type="Proteomes" id="UP000837801">
    <property type="component" value="Unassembled WGS sequence"/>
</dbReference>
<keyword evidence="2 6" id="KW-0689">Ribosomal protein</keyword>
<evidence type="ECO:0000256" key="4">
    <source>
        <dbReference type="SAM" id="MobiDB-lite"/>
    </source>
</evidence>
<dbReference type="Pfam" id="PF00177">
    <property type="entry name" value="Ribosomal_S7"/>
    <property type="match status" value="1"/>
</dbReference>
<organism evidence="6 7">
    <name type="scientific">[Candida] railenensis</name>
    <dbReference type="NCBI Taxonomy" id="45579"/>
    <lineage>
        <taxon>Eukaryota</taxon>
        <taxon>Fungi</taxon>
        <taxon>Dikarya</taxon>
        <taxon>Ascomycota</taxon>
        <taxon>Saccharomycotina</taxon>
        <taxon>Pichiomycetes</taxon>
        <taxon>Debaryomycetaceae</taxon>
        <taxon>Kurtzmaniella</taxon>
    </lineage>
</organism>
<evidence type="ECO:0000256" key="1">
    <source>
        <dbReference type="ARBA" id="ARBA00007151"/>
    </source>
</evidence>
<sequence length="288" mass="32404">MLPITRRAVFNSGVRITSARSIQSFRLGAIRWNSSSSNAKEPAQTTSGPATTPKTSTTSPAAEQKSASYNLFTQIYPIDKDQVTESDVDEWLSAVKKLKASNNQNASTPEEVYLQELTQQAPQTLLNDEFEPTEQQQAEADAVRGTAMPLFQHPAIDNFVGLLMKDGKRSKYQKILNRALYLVYLKKRQDPIEILVETLDKLGPLMATRTEKTGFAKNRIVPYPLNQRQRNRFAIKWIMEGASKKKSSDYSVRLAEEIMATHEGKSAGYDKKAQMHRTAILQRSYVSL</sequence>
<dbReference type="CDD" id="cd14868">
    <property type="entry name" value="uS7_Mitochondria_Fungi"/>
    <property type="match status" value="1"/>
</dbReference>
<dbReference type="OrthoDB" id="9972728at2759"/>
<dbReference type="InterPro" id="IPR047988">
    <property type="entry name" value="Ribosomal_uS7m_fungi"/>
</dbReference>
<dbReference type="EMBL" id="CAKXYY010000004">
    <property type="protein sequence ID" value="CAH2351836.1"/>
    <property type="molecule type" value="Genomic_DNA"/>
</dbReference>
<dbReference type="PANTHER" id="PTHR11205">
    <property type="entry name" value="RIBOSOMAL PROTEIN S7"/>
    <property type="match status" value="1"/>
</dbReference>
<evidence type="ECO:0000259" key="5">
    <source>
        <dbReference type="Pfam" id="PF00177"/>
    </source>
</evidence>
<dbReference type="SUPFAM" id="SSF47973">
    <property type="entry name" value="Ribosomal protein S7"/>
    <property type="match status" value="1"/>
</dbReference>
<dbReference type="GO" id="GO:0006412">
    <property type="term" value="P:translation"/>
    <property type="evidence" value="ECO:0007669"/>
    <property type="project" value="InterPro"/>
</dbReference>
<name>A0A9P0QN69_9ASCO</name>
<comment type="similarity">
    <text evidence="1">Belongs to the universal ribosomal protein uS7 family.</text>
</comment>
<comment type="caution">
    <text evidence="6">The sequence shown here is derived from an EMBL/GenBank/DDBJ whole genome shotgun (WGS) entry which is preliminary data.</text>
</comment>
<proteinExistence type="inferred from homology"/>
<protein>
    <submittedName>
        <fullName evidence="6">37S ribosomal protein S7, mitochondrial</fullName>
    </submittedName>
</protein>
<feature type="region of interest" description="Disordered" evidence="4">
    <location>
        <begin position="35"/>
        <end position="64"/>
    </location>
</feature>
<evidence type="ECO:0000313" key="7">
    <source>
        <dbReference type="Proteomes" id="UP000837801"/>
    </source>
</evidence>
<dbReference type="GO" id="GO:0005840">
    <property type="term" value="C:ribosome"/>
    <property type="evidence" value="ECO:0007669"/>
    <property type="project" value="UniProtKB-KW"/>
</dbReference>